<evidence type="ECO:0000313" key="3">
    <source>
        <dbReference type="EMBL" id="PAV17482.1"/>
    </source>
</evidence>
<evidence type="ECO:0000256" key="1">
    <source>
        <dbReference type="SAM" id="MobiDB-lite"/>
    </source>
</evidence>
<feature type="compositionally biased region" description="Polar residues" evidence="1">
    <location>
        <begin position="133"/>
        <end position="144"/>
    </location>
</feature>
<feature type="compositionally biased region" description="Basic and acidic residues" evidence="1">
    <location>
        <begin position="38"/>
        <end position="48"/>
    </location>
</feature>
<keyword evidence="2" id="KW-1133">Transmembrane helix</keyword>
<dbReference type="Proteomes" id="UP000217199">
    <property type="component" value="Unassembled WGS sequence"/>
</dbReference>
<comment type="caution">
    <text evidence="3">The sequence shown here is derived from an EMBL/GenBank/DDBJ whole genome shotgun (WGS) entry which is preliminary data.</text>
</comment>
<dbReference type="AlphaFoldDB" id="A0A286UCZ3"/>
<dbReference type="EMBL" id="NBII01000007">
    <property type="protein sequence ID" value="PAV17482.1"/>
    <property type="molecule type" value="Genomic_DNA"/>
</dbReference>
<proteinExistence type="predicted"/>
<keyword evidence="2" id="KW-0812">Transmembrane</keyword>
<gene>
    <name evidence="3" type="ORF">PNOK_0754600</name>
</gene>
<organism evidence="3 4">
    <name type="scientific">Pyrrhoderma noxium</name>
    <dbReference type="NCBI Taxonomy" id="2282107"/>
    <lineage>
        <taxon>Eukaryota</taxon>
        <taxon>Fungi</taxon>
        <taxon>Dikarya</taxon>
        <taxon>Basidiomycota</taxon>
        <taxon>Agaricomycotina</taxon>
        <taxon>Agaricomycetes</taxon>
        <taxon>Hymenochaetales</taxon>
        <taxon>Hymenochaetaceae</taxon>
        <taxon>Pyrrhoderma</taxon>
    </lineage>
</organism>
<keyword evidence="4" id="KW-1185">Reference proteome</keyword>
<evidence type="ECO:0000256" key="2">
    <source>
        <dbReference type="SAM" id="Phobius"/>
    </source>
</evidence>
<feature type="transmembrane region" description="Helical" evidence="2">
    <location>
        <begin position="163"/>
        <end position="181"/>
    </location>
</feature>
<feature type="region of interest" description="Disordered" evidence="1">
    <location>
        <begin position="29"/>
        <end position="58"/>
    </location>
</feature>
<sequence length="184" mass="20229">MQIINASGSHATLTFQNYHDVGGTQINGGTVTLTDTRTVSHEGSRTGEDSTNQGGKRKNGHGLSFTVFLVVSLFYKVIDCIYEKKERENSPLMPVNVTGENAKVNIGNYVEVQMNQINGGTVISIDNRQVSADINSEGSNPTHHGTSDTRNELVTDDRRSRRATLLNGFKVVVAIFLVILWEYL</sequence>
<reference evidence="3 4" key="1">
    <citation type="journal article" date="2017" name="Mol. Ecol.">
        <title>Comparative and population genomic landscape of Phellinus noxius: A hypervariable fungus causing root rot in trees.</title>
        <authorList>
            <person name="Chung C.L."/>
            <person name="Lee T.J."/>
            <person name="Akiba M."/>
            <person name="Lee H.H."/>
            <person name="Kuo T.H."/>
            <person name="Liu D."/>
            <person name="Ke H.M."/>
            <person name="Yokoi T."/>
            <person name="Roa M.B."/>
            <person name="Lu M.J."/>
            <person name="Chang Y.Y."/>
            <person name="Ann P.J."/>
            <person name="Tsai J.N."/>
            <person name="Chen C.Y."/>
            <person name="Tzean S.S."/>
            <person name="Ota Y."/>
            <person name="Hattori T."/>
            <person name="Sahashi N."/>
            <person name="Liou R.F."/>
            <person name="Kikuchi T."/>
            <person name="Tsai I.J."/>
        </authorList>
    </citation>
    <scope>NUCLEOTIDE SEQUENCE [LARGE SCALE GENOMIC DNA]</scope>
    <source>
        <strain evidence="3 4">FFPRI411160</strain>
    </source>
</reference>
<feature type="compositionally biased region" description="Basic and acidic residues" evidence="1">
    <location>
        <begin position="145"/>
        <end position="154"/>
    </location>
</feature>
<feature type="region of interest" description="Disordered" evidence="1">
    <location>
        <begin position="133"/>
        <end position="154"/>
    </location>
</feature>
<name>A0A286UCZ3_9AGAM</name>
<dbReference type="InParanoid" id="A0A286UCZ3"/>
<accession>A0A286UCZ3</accession>
<evidence type="ECO:0000313" key="4">
    <source>
        <dbReference type="Proteomes" id="UP000217199"/>
    </source>
</evidence>
<protein>
    <submittedName>
        <fullName evidence="3">Uncharacterized protein</fullName>
    </submittedName>
</protein>
<keyword evidence="2" id="KW-0472">Membrane</keyword>